<evidence type="ECO:0000256" key="9">
    <source>
        <dbReference type="HAMAP-Rule" id="MF_01886"/>
    </source>
</evidence>
<dbReference type="PANTHER" id="PTHR10925">
    <property type="entry name" value="N-ACETYLTRANSFERASE 10"/>
    <property type="match status" value="1"/>
</dbReference>
<dbReference type="EMBL" id="CP073347">
    <property type="protein sequence ID" value="UTW12478.1"/>
    <property type="molecule type" value="Genomic_DNA"/>
</dbReference>
<dbReference type="Gene3D" id="3.40.50.11040">
    <property type="match status" value="1"/>
</dbReference>
<dbReference type="Gene3D" id="3.40.630.30">
    <property type="match status" value="1"/>
</dbReference>
<dbReference type="InterPro" id="IPR024914">
    <property type="entry name" value="tRNA_acetyltr_TmcA"/>
</dbReference>
<feature type="binding site" evidence="9">
    <location>
        <position position="380"/>
    </location>
    <ligand>
        <name>ATP</name>
        <dbReference type="ChEBI" id="CHEBI:30616"/>
    </ligand>
</feature>
<keyword evidence="7 9" id="KW-0694">RNA-binding</keyword>
<comment type="similarity">
    <text evidence="9">Belongs to the TmcA family.</text>
</comment>
<dbReference type="InterPro" id="IPR013562">
    <property type="entry name" value="TmcA/NAT10_N"/>
</dbReference>
<organism evidence="12 13">
    <name type="scientific">Marinobacterium rhizophilum</name>
    <dbReference type="NCBI Taxonomy" id="420402"/>
    <lineage>
        <taxon>Bacteria</taxon>
        <taxon>Pseudomonadati</taxon>
        <taxon>Pseudomonadota</taxon>
        <taxon>Gammaproteobacteria</taxon>
        <taxon>Oceanospirillales</taxon>
        <taxon>Oceanospirillaceae</taxon>
        <taxon>Marinobacterium</taxon>
    </lineage>
</organism>
<dbReference type="SUPFAM" id="SSF52540">
    <property type="entry name" value="P-loop containing nucleoside triphosphate hydrolases"/>
    <property type="match status" value="1"/>
</dbReference>
<keyword evidence="6 9" id="KW-0067">ATP-binding</keyword>
<dbReference type="Pfam" id="PF05127">
    <property type="entry name" value="NAT10_TcmA_helicase"/>
    <property type="match status" value="1"/>
</dbReference>
<dbReference type="Pfam" id="PF13718">
    <property type="entry name" value="GNAT_acetyltr_2"/>
    <property type="match status" value="1"/>
</dbReference>
<evidence type="ECO:0000256" key="7">
    <source>
        <dbReference type="ARBA" id="ARBA00022884"/>
    </source>
</evidence>
<comment type="subcellular location">
    <subcellularLocation>
        <location evidence="9">Cytoplasm</location>
    </subcellularLocation>
</comment>
<evidence type="ECO:0000313" key="12">
    <source>
        <dbReference type="EMBL" id="UTW12478.1"/>
    </source>
</evidence>
<keyword evidence="2 9" id="KW-0820">tRNA-binding</keyword>
<evidence type="ECO:0000256" key="6">
    <source>
        <dbReference type="ARBA" id="ARBA00022840"/>
    </source>
</evidence>
<accession>A0ABY5HJC2</accession>
<keyword evidence="4 9" id="KW-0819">tRNA processing</keyword>
<dbReference type="PROSITE" id="PS51186">
    <property type="entry name" value="GNAT"/>
    <property type="match status" value="1"/>
</dbReference>
<dbReference type="InterPro" id="IPR032672">
    <property type="entry name" value="TmcA/NAT10/Kre33"/>
</dbReference>
<proteinExistence type="inferred from homology"/>
<dbReference type="Gene3D" id="1.20.120.890">
    <property type="entry name" value="tRNA(Met) cytidine acetyltransferase, tail domain"/>
    <property type="match status" value="1"/>
</dbReference>
<feature type="binding site" evidence="9">
    <location>
        <position position="214"/>
    </location>
    <ligand>
        <name>ATP</name>
        <dbReference type="ChEBI" id="CHEBI:30616"/>
    </ligand>
</feature>
<comment type="caution">
    <text evidence="9">Lacks conserved residue(s) required for the propagation of feature annotation.</text>
</comment>
<feature type="region of interest" description="Disordered" evidence="10">
    <location>
        <begin position="1"/>
        <end position="21"/>
    </location>
</feature>
<evidence type="ECO:0000256" key="2">
    <source>
        <dbReference type="ARBA" id="ARBA00022555"/>
    </source>
</evidence>
<dbReference type="Proteomes" id="UP001058461">
    <property type="component" value="Chromosome"/>
</dbReference>
<feature type="domain" description="N-acetyltransferase" evidence="11">
    <location>
        <begin position="415"/>
        <end position="602"/>
    </location>
</feature>
<evidence type="ECO:0000313" key="13">
    <source>
        <dbReference type="Proteomes" id="UP001058461"/>
    </source>
</evidence>
<evidence type="ECO:0000256" key="3">
    <source>
        <dbReference type="ARBA" id="ARBA00022679"/>
    </source>
</evidence>
<keyword evidence="13" id="KW-1185">Reference proteome</keyword>
<dbReference type="Gene3D" id="3.40.50.300">
    <property type="entry name" value="P-loop containing nucleotide triphosphate hydrolases"/>
    <property type="match status" value="1"/>
</dbReference>
<dbReference type="InterPro" id="IPR000182">
    <property type="entry name" value="GNAT_dom"/>
</dbReference>
<name>A0ABY5HJC2_9GAMM</name>
<dbReference type="PANTHER" id="PTHR10925:SF5">
    <property type="entry name" value="RNA CYTIDINE ACETYLTRANSFERASE"/>
    <property type="match status" value="1"/>
</dbReference>
<keyword evidence="1 9" id="KW-0963">Cytoplasm</keyword>
<evidence type="ECO:0000256" key="10">
    <source>
        <dbReference type="SAM" id="MobiDB-lite"/>
    </source>
</evidence>
<protein>
    <recommendedName>
        <fullName evidence="9">tRNA(Met) cytidine acetyltransferase TmcA</fullName>
        <ecNumber evidence="9">2.3.1.193</ecNumber>
    </recommendedName>
</protein>
<dbReference type="Pfam" id="PF08351">
    <property type="entry name" value="TmcA_N"/>
    <property type="match status" value="1"/>
</dbReference>
<dbReference type="InterPro" id="IPR007807">
    <property type="entry name" value="TcmA/NAT10_helicase"/>
</dbReference>
<keyword evidence="8 9" id="KW-0012">Acyltransferase</keyword>
<sequence length="751" mass="80907">MPEFPLSDPLPAAPGGQGRAHVSDRPRYLVWLQGDAGWARRQAAALLAARGAQQVLWVGTEAPRPFEAVAAPRVQRWLGRETDAVVFDACAGFNPNAFGQSVGTVRAGGVLILLSPPAERWCHFADPEQQNLAVLPYGACDVGHRFIRHLVRVLQADTQVFCLLQDPPASPAAGHFTAIEPLSQALYIGHPGTPAVSDRSHAAQLVAPFRSLDQQHAVADILQGLEDAVPLVLTADRGRGKSAALGLAAAQWLERHGGEVLVTAPGLGALEALFERVQALLPGGELKAGAYRHALGSVRYLAPERLLHGDTAGEVLLVDEAAAIPAPVLARLLARFRRILFASTVHGYEGTGRGFAVRFRRELTRRAPGWRALSMEQPVRWSAKDPLEQLSFRLLLLDAEPAAAARVRTLAPAQLSYQRLERDELLRQPKLLEQLFGLLVLAHYRTTPGDLRILLDSPNLGIWIASAEGRVAGALLVVEEGGLPADLAGAIHDGYRRPAGHLIPQALIGQDGLMAAAPLRCLRVMRIATHPALERRGIASTLLTGLKGWAQGEGVDYLGTCFGISADLLGFWRHNGYAAIRLGTVKDPVGGTFAGILAQPLSRAGATLVAAARQRLHASLLHQLPAQLAELEAQLVLALLPCTEVALSSAERMELETFARHNRAYESCEPALWKLCAGGPEQWQQAGLSLAEQELLVRKVLQRQSWEAIALTRKGGRRALVRQLRESAGRLLCAPAMGMMNERSAGVQRSG</sequence>
<dbReference type="EC" id="2.3.1.193" evidence="9"/>
<dbReference type="SUPFAM" id="SSF55729">
    <property type="entry name" value="Acyl-CoA N-acyltransferases (Nat)"/>
    <property type="match status" value="1"/>
</dbReference>
<dbReference type="InterPro" id="IPR027417">
    <property type="entry name" value="P-loop_NTPase"/>
</dbReference>
<gene>
    <name evidence="9" type="primary">tmcA</name>
    <name evidence="12" type="ORF">KDW95_01985</name>
</gene>
<comment type="catalytic activity">
    <reaction evidence="9">
        <text>cytidine(34) in elongator tRNA(Met) + acetyl-CoA + ATP + H2O = N(4)-acetylcytidine(34) in elongator tRNA(Met) + ADP + phosphate + CoA + H(+)</text>
        <dbReference type="Rhea" id="RHEA:43788"/>
        <dbReference type="Rhea" id="RHEA-COMP:10693"/>
        <dbReference type="Rhea" id="RHEA-COMP:10694"/>
        <dbReference type="ChEBI" id="CHEBI:15377"/>
        <dbReference type="ChEBI" id="CHEBI:15378"/>
        <dbReference type="ChEBI" id="CHEBI:30616"/>
        <dbReference type="ChEBI" id="CHEBI:43474"/>
        <dbReference type="ChEBI" id="CHEBI:57287"/>
        <dbReference type="ChEBI" id="CHEBI:57288"/>
        <dbReference type="ChEBI" id="CHEBI:74900"/>
        <dbReference type="ChEBI" id="CHEBI:82748"/>
        <dbReference type="ChEBI" id="CHEBI:456216"/>
        <dbReference type="EC" id="2.3.1.193"/>
    </reaction>
</comment>
<dbReference type="RefSeq" id="WP_255854565.1">
    <property type="nucleotide sequence ID" value="NZ_CP073347.1"/>
</dbReference>
<keyword evidence="5 9" id="KW-0547">Nucleotide-binding</keyword>
<feature type="binding site" evidence="9">
    <location>
        <begin position="527"/>
        <end position="529"/>
    </location>
    <ligand>
        <name>acetyl-CoA</name>
        <dbReference type="ChEBI" id="CHEBI:57288"/>
    </ligand>
</feature>
<evidence type="ECO:0000256" key="8">
    <source>
        <dbReference type="ARBA" id="ARBA00023315"/>
    </source>
</evidence>
<dbReference type="HAMAP" id="MF_01886">
    <property type="entry name" value="tRNA_acetyltr_TmcA"/>
    <property type="match status" value="1"/>
</dbReference>
<dbReference type="InterPro" id="IPR038321">
    <property type="entry name" value="TmcA_C_sf"/>
</dbReference>
<dbReference type="InterPro" id="IPR016181">
    <property type="entry name" value="Acyl_CoA_acyltransferase"/>
</dbReference>
<evidence type="ECO:0000256" key="5">
    <source>
        <dbReference type="ARBA" id="ARBA00022741"/>
    </source>
</evidence>
<evidence type="ECO:0000259" key="11">
    <source>
        <dbReference type="PROSITE" id="PS51186"/>
    </source>
</evidence>
<reference evidence="12" key="1">
    <citation type="submission" date="2021-04" db="EMBL/GenBank/DDBJ databases">
        <title>Oceanospirillales bacteria with DddD are important DMSP degraders in coastal seawater.</title>
        <authorList>
            <person name="Liu J."/>
        </authorList>
    </citation>
    <scope>NUCLEOTIDE SEQUENCE</scope>
    <source>
        <strain evidence="12">D13-1</strain>
    </source>
</reference>
<comment type="function">
    <text evidence="9">Catalyzes the formation of N(4)-acetylcytidine (ac(4)C) at the wobble position of tRNA(Met), by using acetyl-CoA as an acetyl donor and ATP (or GTP).</text>
</comment>
<evidence type="ECO:0000256" key="4">
    <source>
        <dbReference type="ARBA" id="ARBA00022694"/>
    </source>
</evidence>
<keyword evidence="3 9" id="KW-0808">Transferase</keyword>
<evidence type="ECO:0000256" key="1">
    <source>
        <dbReference type="ARBA" id="ARBA00022490"/>
    </source>
</evidence>